<dbReference type="RefSeq" id="WP_248411440.1">
    <property type="nucleotide sequence ID" value="NZ_JALPQF010000001.1"/>
</dbReference>
<dbReference type="InterPro" id="IPR002477">
    <property type="entry name" value="Peptidoglycan-bd-like"/>
</dbReference>
<keyword evidence="3" id="KW-1185">Reference proteome</keyword>
<name>A0ABT0H3T3_9FLAO</name>
<gene>
    <name evidence="2" type="ORF">MUY34_00145</name>
</gene>
<sequence length="351" mass="39500">MSQYSFTISDQVLRQVCHFNSIDIHSREDEMILFAIRGALPAANDVCLLDYSDHIKFESDHLLQRVGVNYYYPRCVIGQWLPAQQKIAVFPGSTVPNLKVVQRNRKRKHQFNCMVPGFYDYRKGQHPRSNSGYQPHRALRLNSQITLRRANYTLQSGQPVIDYGPTASISVSNPGDNIHCARNNPNTTRVRSIRGTNYSPIFCMSDYYSSYGCQVIVGCPPQYIPRGQSNGDWNAWDKFISNAYDHFAENQTNFKYLLLDSADVLAISEANSSDPTLFKVLHGSTGSQVERLQRGLTRMRSSRTGNPYYSGTIDGDFGSGTAQALIRFQKDTLNGSALGYANESTFRSLGV</sequence>
<proteinExistence type="predicted"/>
<evidence type="ECO:0000259" key="1">
    <source>
        <dbReference type="Pfam" id="PF01471"/>
    </source>
</evidence>
<reference evidence="2" key="1">
    <citation type="submission" date="2022-04" db="EMBL/GenBank/DDBJ databases">
        <authorList>
            <person name="Ren T."/>
        </authorList>
    </citation>
    <scope>NUCLEOTIDE SEQUENCE</scope>
    <source>
        <strain evidence="2">F63249</strain>
    </source>
</reference>
<dbReference type="SUPFAM" id="SSF47090">
    <property type="entry name" value="PGBD-like"/>
    <property type="match status" value="1"/>
</dbReference>
<evidence type="ECO:0000313" key="3">
    <source>
        <dbReference type="Proteomes" id="UP001203687"/>
    </source>
</evidence>
<feature type="domain" description="Peptidoglycan binding-like" evidence="1">
    <location>
        <begin position="285"/>
        <end position="331"/>
    </location>
</feature>
<accession>A0ABT0H3T3</accession>
<dbReference type="InterPro" id="IPR036365">
    <property type="entry name" value="PGBD-like_sf"/>
</dbReference>
<dbReference type="EMBL" id="JALPQF010000001">
    <property type="protein sequence ID" value="MCK8479003.1"/>
    <property type="molecule type" value="Genomic_DNA"/>
</dbReference>
<evidence type="ECO:0000313" key="2">
    <source>
        <dbReference type="EMBL" id="MCK8479003.1"/>
    </source>
</evidence>
<dbReference type="Proteomes" id="UP001203687">
    <property type="component" value="Unassembled WGS sequence"/>
</dbReference>
<dbReference type="Pfam" id="PF01471">
    <property type="entry name" value="PG_binding_1"/>
    <property type="match status" value="1"/>
</dbReference>
<organism evidence="2 3">
    <name type="scientific">Psychroserpens algicola</name>
    <dbReference type="NCBI Taxonomy" id="1719034"/>
    <lineage>
        <taxon>Bacteria</taxon>
        <taxon>Pseudomonadati</taxon>
        <taxon>Bacteroidota</taxon>
        <taxon>Flavobacteriia</taxon>
        <taxon>Flavobacteriales</taxon>
        <taxon>Flavobacteriaceae</taxon>
        <taxon>Psychroserpens</taxon>
    </lineage>
</organism>
<dbReference type="Gene3D" id="1.10.101.10">
    <property type="entry name" value="PGBD-like superfamily/PGBD"/>
    <property type="match status" value="1"/>
</dbReference>
<dbReference type="InterPro" id="IPR036366">
    <property type="entry name" value="PGBDSf"/>
</dbReference>
<comment type="caution">
    <text evidence="2">The sequence shown here is derived from an EMBL/GenBank/DDBJ whole genome shotgun (WGS) entry which is preliminary data.</text>
</comment>
<protein>
    <submittedName>
        <fullName evidence="2">Peptidoglycan-binding protein</fullName>
    </submittedName>
</protein>